<dbReference type="SUPFAM" id="SSF48173">
    <property type="entry name" value="Cryptochrome/photolyase FAD-binding domain"/>
    <property type="match status" value="1"/>
</dbReference>
<dbReference type="KEGG" id="cuo:CUROG_02815"/>
<evidence type="ECO:0000313" key="8">
    <source>
        <dbReference type="EMBL" id="QFQ01951.1"/>
    </source>
</evidence>
<dbReference type="GO" id="GO:0009416">
    <property type="term" value="P:response to light stimulus"/>
    <property type="evidence" value="ECO:0007669"/>
    <property type="project" value="TreeGrafter"/>
</dbReference>
<dbReference type="InterPro" id="IPR002081">
    <property type="entry name" value="Cryptochrome/DNA_photolyase_1"/>
</dbReference>
<keyword evidence="1 4" id="KW-0285">Flavoprotein</keyword>
<gene>
    <name evidence="8" type="primary">phrB</name>
    <name evidence="8" type="ORF">CUROG_02815</name>
</gene>
<evidence type="ECO:0000256" key="6">
    <source>
        <dbReference type="RuleBase" id="RU004182"/>
    </source>
</evidence>
<dbReference type="GO" id="GO:0006139">
    <property type="term" value="P:nucleobase-containing compound metabolic process"/>
    <property type="evidence" value="ECO:0007669"/>
    <property type="project" value="UniProtKB-ARBA"/>
</dbReference>
<dbReference type="PANTHER" id="PTHR11455">
    <property type="entry name" value="CRYPTOCHROME"/>
    <property type="match status" value="1"/>
</dbReference>
<feature type="binding site" evidence="4">
    <location>
        <begin position="77"/>
        <end position="81"/>
    </location>
    <ligand>
        <name>FAD</name>
        <dbReference type="ChEBI" id="CHEBI:57692"/>
    </ligand>
</feature>
<comment type="similarity">
    <text evidence="6">Belongs to the DNA photolyase family.</text>
</comment>
<evidence type="ECO:0000313" key="9">
    <source>
        <dbReference type="Proteomes" id="UP000326711"/>
    </source>
</evidence>
<evidence type="ECO:0000256" key="5">
    <source>
        <dbReference type="PIRSR" id="PIRSR602081-2"/>
    </source>
</evidence>
<dbReference type="Gene3D" id="1.25.40.80">
    <property type="match status" value="1"/>
</dbReference>
<dbReference type="GO" id="GO:0003677">
    <property type="term" value="F:DNA binding"/>
    <property type="evidence" value="ECO:0007669"/>
    <property type="project" value="TreeGrafter"/>
</dbReference>
<feature type="domain" description="Cryptochrome/DNA photolyase FAD-binding" evidence="7">
    <location>
        <begin position="109"/>
        <end position="292"/>
    </location>
</feature>
<keyword evidence="3 6" id="KW-0157">Chromophore</keyword>
<proteinExistence type="inferred from homology"/>
<feature type="binding site" evidence="4">
    <location>
        <position position="65"/>
    </location>
    <ligand>
        <name>FAD</name>
        <dbReference type="ChEBI" id="CHEBI:57692"/>
    </ligand>
</feature>
<protein>
    <submittedName>
        <fullName evidence="8">Deoxyribodipyrimidine photo-lyase</fullName>
        <ecNumber evidence="8">4.1.99.3</ecNumber>
    </submittedName>
</protein>
<reference evidence="9" key="1">
    <citation type="submission" date="2019-10" db="EMBL/GenBank/DDBJ databases">
        <title>Complete genome sequence of Corynebacterium urogenitalis DSM 108747, isolated from the genital tract of a cow.</title>
        <authorList>
            <person name="Ruckert C."/>
            <person name="Ballas P."/>
            <person name="Wagener K."/>
            <person name="Drillich M."/>
            <person name="Kaempfer P."/>
            <person name="Busse H.-J."/>
            <person name="Ehling-Schulz M."/>
        </authorList>
    </citation>
    <scope>NUCLEOTIDE SEQUENCE [LARGE SCALE GENOMIC DNA]</scope>
    <source>
        <strain evidence="9">LMM 1652</strain>
    </source>
</reference>
<accession>A0A5J6Z6G3</accession>
<feature type="site" description="Electron transfer via tryptophanyl radical" evidence="5">
    <location>
        <position position="252"/>
    </location>
</feature>
<feature type="site" description="Electron transfer via tryptophanyl radical" evidence="5">
    <location>
        <position position="143"/>
    </location>
</feature>
<evidence type="ECO:0000256" key="3">
    <source>
        <dbReference type="ARBA" id="ARBA00022991"/>
    </source>
</evidence>
<keyword evidence="8" id="KW-0456">Lyase</keyword>
<dbReference type="Gene3D" id="1.10.579.10">
    <property type="entry name" value="DNA Cyclobutane Dipyrimidine Photolyase, subunit A, domain 3"/>
    <property type="match status" value="1"/>
</dbReference>
<evidence type="ECO:0000256" key="4">
    <source>
        <dbReference type="PIRSR" id="PIRSR602081-1"/>
    </source>
</evidence>
<dbReference type="Proteomes" id="UP000326711">
    <property type="component" value="Chromosome"/>
</dbReference>
<sequence length="328" mass="37156">MQAPLLCAPGVDAGSAAADNGLECVQWLEEPPHPSWADGLKDTWTPGEAGARERLADFLDAGAGYGSRRDIPSVPATSRLSAHLRFGEVSPREVYQAAAELPDDDAETFRKELLWRDFAWHRLYYRPEMPTQNLNPLFDRFDWSWSEGELDRASANGRDPRRPVLDTDSVEVPEEDREWLQLLGHWRSGTTQVPMVDAGMRELWHTGTMHNRVRMLVASFLTKNLGIHWRHGEQWFWDTLVDADLASNPFNWQWAAGSGDDAAPYFRIFNPETQRTKFDPEGAYVGRWVPEFLTPGYPEPIVDLKESRRAALDTYADAKAEGEDEVGS</sequence>
<dbReference type="EMBL" id="CP045032">
    <property type="protein sequence ID" value="QFQ01951.1"/>
    <property type="molecule type" value="Genomic_DNA"/>
</dbReference>
<dbReference type="InterPro" id="IPR018394">
    <property type="entry name" value="DNA_photolyase_1_CS_C"/>
</dbReference>
<dbReference type="GO" id="GO:0006950">
    <property type="term" value="P:response to stress"/>
    <property type="evidence" value="ECO:0007669"/>
    <property type="project" value="UniProtKB-ARBA"/>
</dbReference>
<dbReference type="InterPro" id="IPR036134">
    <property type="entry name" value="Crypto/Photolyase_FAD-like_sf"/>
</dbReference>
<dbReference type="InterPro" id="IPR005101">
    <property type="entry name" value="Cryptochr/Photolyase_FAD-bd"/>
</dbReference>
<dbReference type="PRINTS" id="PR00147">
    <property type="entry name" value="DNAPHOTLYASE"/>
</dbReference>
<comment type="cofactor">
    <cofactor evidence="4">
        <name>FAD</name>
        <dbReference type="ChEBI" id="CHEBI:57692"/>
    </cofactor>
    <text evidence="4">Binds 1 FAD per subunit.</text>
</comment>
<dbReference type="Pfam" id="PF03441">
    <property type="entry name" value="FAD_binding_7"/>
    <property type="match status" value="1"/>
</dbReference>
<feature type="binding site" evidence="4">
    <location>
        <begin position="242"/>
        <end position="244"/>
    </location>
    <ligand>
        <name>FAD</name>
        <dbReference type="ChEBI" id="CHEBI:57692"/>
    </ligand>
</feature>
<feature type="binding site" evidence="4">
    <location>
        <position position="109"/>
    </location>
    <ligand>
        <name>FAD</name>
        <dbReference type="ChEBI" id="CHEBI:57692"/>
    </ligand>
</feature>
<dbReference type="AlphaFoldDB" id="A0A5J6Z6G3"/>
<dbReference type="PANTHER" id="PTHR11455:SF9">
    <property type="entry name" value="CRYPTOCHROME CIRCADIAN CLOCK 5 ISOFORM X1"/>
    <property type="match status" value="1"/>
</dbReference>
<organism evidence="8 9">
    <name type="scientific">Corynebacterium urogenitale</name>
    <dbReference type="NCBI Taxonomy" id="2487892"/>
    <lineage>
        <taxon>Bacteria</taxon>
        <taxon>Bacillati</taxon>
        <taxon>Actinomycetota</taxon>
        <taxon>Actinomycetes</taxon>
        <taxon>Mycobacteriales</taxon>
        <taxon>Corynebacteriaceae</taxon>
        <taxon>Corynebacterium</taxon>
    </lineage>
</organism>
<evidence type="ECO:0000256" key="2">
    <source>
        <dbReference type="ARBA" id="ARBA00022827"/>
    </source>
</evidence>
<feature type="site" description="Electron transfer via tryptophanyl radical" evidence="5">
    <location>
        <position position="229"/>
    </location>
</feature>
<dbReference type="PROSITE" id="PS00691">
    <property type="entry name" value="DNA_PHOTOLYASES_1_2"/>
    <property type="match status" value="1"/>
</dbReference>
<dbReference type="GO" id="GO:0003904">
    <property type="term" value="F:deoxyribodipyrimidine photo-lyase activity"/>
    <property type="evidence" value="ECO:0007669"/>
    <property type="project" value="UniProtKB-EC"/>
</dbReference>
<keyword evidence="2 4" id="KW-0274">FAD</keyword>
<evidence type="ECO:0000256" key="1">
    <source>
        <dbReference type="ARBA" id="ARBA00022630"/>
    </source>
</evidence>
<dbReference type="GO" id="GO:0071949">
    <property type="term" value="F:FAD binding"/>
    <property type="evidence" value="ECO:0007669"/>
    <property type="project" value="TreeGrafter"/>
</dbReference>
<name>A0A5J6Z6G3_9CORY</name>
<dbReference type="EC" id="4.1.99.3" evidence="8"/>
<keyword evidence="9" id="KW-1185">Reference proteome</keyword>
<evidence type="ECO:0000259" key="7">
    <source>
        <dbReference type="Pfam" id="PF03441"/>
    </source>
</evidence>